<dbReference type="PANTHER" id="PTHR12149:SF8">
    <property type="entry name" value="PROTEIN-RIBULOSAMINE 3-KINASE"/>
    <property type="match status" value="1"/>
</dbReference>
<proteinExistence type="inferred from homology"/>
<dbReference type="RefSeq" id="WP_225419013.1">
    <property type="nucleotide sequence ID" value="NZ_JBHTLH010000037.1"/>
</dbReference>
<dbReference type="Pfam" id="PF03881">
    <property type="entry name" value="Fructosamin_kin"/>
    <property type="match status" value="1"/>
</dbReference>
<keyword evidence="1" id="KW-0808">Transferase</keyword>
<accession>A0ABW3PHX9</accession>
<protein>
    <submittedName>
        <fullName evidence="2">Fructosamine kinase family protein</fullName>
    </submittedName>
</protein>
<dbReference type="Gene3D" id="3.30.200.20">
    <property type="entry name" value="Phosphorylase Kinase, domain 1"/>
    <property type="match status" value="1"/>
</dbReference>
<keyword evidence="3" id="KW-1185">Reference proteome</keyword>
<gene>
    <name evidence="2" type="ORF">ACFQ22_10120</name>
</gene>
<evidence type="ECO:0000313" key="2">
    <source>
        <dbReference type="EMBL" id="MFD1125703.1"/>
    </source>
</evidence>
<dbReference type="Proteomes" id="UP001597156">
    <property type="component" value="Unassembled WGS sequence"/>
</dbReference>
<dbReference type="PIRSF" id="PIRSF006221">
    <property type="entry name" value="Ketosamine-3-kinase"/>
    <property type="match status" value="1"/>
</dbReference>
<reference evidence="3" key="1">
    <citation type="journal article" date="2019" name="Int. J. Syst. Evol. Microbiol.">
        <title>The Global Catalogue of Microorganisms (GCM) 10K type strain sequencing project: providing services to taxonomists for standard genome sequencing and annotation.</title>
        <authorList>
            <consortium name="The Broad Institute Genomics Platform"/>
            <consortium name="The Broad Institute Genome Sequencing Center for Infectious Disease"/>
            <person name="Wu L."/>
            <person name="Ma J."/>
        </authorList>
    </citation>
    <scope>NUCLEOTIDE SEQUENCE [LARGE SCALE GENOMIC DNA]</scope>
    <source>
        <strain evidence="3">CCUG 71848</strain>
    </source>
</reference>
<comment type="similarity">
    <text evidence="1">Belongs to the fructosamine kinase family.</text>
</comment>
<name>A0ABW3PHX9_9LACO</name>
<sequence>MLDKALLTTLPIESVETAQPVGGGDVNQAYKLTTQDKNDYFLLMHPSETADFYKQEIVGLNLLGQTAEVPKVLANGTWGPDAYLLLSYIESQPFGDQYALGRVVAKIHRRTSLNGKFGFNVNDPEGKSDQGGTWYPDWASFFINERLEYRKKIILKRHLWTGSMDAMYQKAVNRFKKLMQTHHSDPSLLHGDFWSGNFMFDTSGNPVIIDPAVFYGDREFDLGVSQVFAGFDPEFYQGYQDEYPLAAGYEKRLPFYQLYYLMLHLGKFGIGYQGSVVRLLRELQ</sequence>
<dbReference type="SUPFAM" id="SSF56112">
    <property type="entry name" value="Protein kinase-like (PK-like)"/>
    <property type="match status" value="1"/>
</dbReference>
<evidence type="ECO:0000256" key="1">
    <source>
        <dbReference type="PIRNR" id="PIRNR006221"/>
    </source>
</evidence>
<comment type="caution">
    <text evidence="2">The sequence shown here is derived from an EMBL/GenBank/DDBJ whole genome shotgun (WGS) entry which is preliminary data.</text>
</comment>
<dbReference type="Gene3D" id="3.90.1200.10">
    <property type="match status" value="1"/>
</dbReference>
<dbReference type="InterPro" id="IPR016477">
    <property type="entry name" value="Fructo-/Ketosamine-3-kinase"/>
</dbReference>
<keyword evidence="1 2" id="KW-0418">Kinase</keyword>
<dbReference type="GO" id="GO:0016301">
    <property type="term" value="F:kinase activity"/>
    <property type="evidence" value="ECO:0007669"/>
    <property type="project" value="UniProtKB-KW"/>
</dbReference>
<dbReference type="PANTHER" id="PTHR12149">
    <property type="entry name" value="FRUCTOSAMINE 3 KINASE-RELATED PROTEIN"/>
    <property type="match status" value="1"/>
</dbReference>
<dbReference type="EMBL" id="JBHTLH010000037">
    <property type="protein sequence ID" value="MFD1125703.1"/>
    <property type="molecule type" value="Genomic_DNA"/>
</dbReference>
<dbReference type="InterPro" id="IPR011009">
    <property type="entry name" value="Kinase-like_dom_sf"/>
</dbReference>
<organism evidence="2 3">
    <name type="scientific">Lentilactobacillus raoultii</name>
    <dbReference type="NCBI Taxonomy" id="1987503"/>
    <lineage>
        <taxon>Bacteria</taxon>
        <taxon>Bacillati</taxon>
        <taxon>Bacillota</taxon>
        <taxon>Bacilli</taxon>
        <taxon>Lactobacillales</taxon>
        <taxon>Lactobacillaceae</taxon>
        <taxon>Lentilactobacillus</taxon>
    </lineage>
</organism>
<evidence type="ECO:0000313" key="3">
    <source>
        <dbReference type="Proteomes" id="UP001597156"/>
    </source>
</evidence>